<dbReference type="AlphaFoldDB" id="F4RAH0"/>
<dbReference type="OrthoDB" id="2506374at2759"/>
<dbReference type="GeneID" id="18921862"/>
<evidence type="ECO:0000313" key="2">
    <source>
        <dbReference type="EMBL" id="EGG10782.1"/>
    </source>
</evidence>
<dbReference type="EMBL" id="GL883094">
    <property type="protein sequence ID" value="EGG10782.1"/>
    <property type="molecule type" value="Genomic_DNA"/>
</dbReference>
<evidence type="ECO:0000313" key="3">
    <source>
        <dbReference type="Proteomes" id="UP000001072"/>
    </source>
</evidence>
<accession>F4RAH0</accession>
<evidence type="ECO:0000256" key="1">
    <source>
        <dbReference type="SAM" id="MobiDB-lite"/>
    </source>
</evidence>
<name>F4RAH0_MELLP</name>
<gene>
    <name evidence="2" type="ORF">MELLADRAFT_103078</name>
</gene>
<sequence length="180" mass="20031">MDKGVTTHRQVARWANKTSGLARVFATYAQGSAMADAIAEATQGPVKKLKRKRIKALGRKPTQSFPLIEDPKSALIKRKVPVEMVCLEGVTLSEEALILGFKKMRTEDREKWVEDIKAGLFRLKNIEGVEESDSEGVALNAEDLAEIEKSMDEDHNMNEKEKTGGSDSEDHNMEEEGQDV</sequence>
<proteinExistence type="predicted"/>
<reference evidence="3" key="1">
    <citation type="journal article" date="2011" name="Proc. Natl. Acad. Sci. U.S.A.">
        <title>Obligate biotrophy features unraveled by the genomic analysis of rust fungi.</title>
        <authorList>
            <person name="Duplessis S."/>
            <person name="Cuomo C.A."/>
            <person name="Lin Y.-C."/>
            <person name="Aerts A."/>
            <person name="Tisserant E."/>
            <person name="Veneault-Fourrey C."/>
            <person name="Joly D.L."/>
            <person name="Hacquard S."/>
            <person name="Amselem J."/>
            <person name="Cantarel B.L."/>
            <person name="Chiu R."/>
            <person name="Coutinho P.M."/>
            <person name="Feau N."/>
            <person name="Field M."/>
            <person name="Frey P."/>
            <person name="Gelhaye E."/>
            <person name="Goldberg J."/>
            <person name="Grabherr M.G."/>
            <person name="Kodira C.D."/>
            <person name="Kohler A."/>
            <person name="Kuees U."/>
            <person name="Lindquist E.A."/>
            <person name="Lucas S.M."/>
            <person name="Mago R."/>
            <person name="Mauceli E."/>
            <person name="Morin E."/>
            <person name="Murat C."/>
            <person name="Pangilinan J.L."/>
            <person name="Park R."/>
            <person name="Pearson M."/>
            <person name="Quesneville H."/>
            <person name="Rouhier N."/>
            <person name="Sakthikumar S."/>
            <person name="Salamov A.A."/>
            <person name="Schmutz J."/>
            <person name="Selles B."/>
            <person name="Shapiro H."/>
            <person name="Tanguay P."/>
            <person name="Tuskan G.A."/>
            <person name="Henrissat B."/>
            <person name="Van de Peer Y."/>
            <person name="Rouze P."/>
            <person name="Ellis J.G."/>
            <person name="Dodds P.N."/>
            <person name="Schein J.E."/>
            <person name="Zhong S."/>
            <person name="Hamelin R.C."/>
            <person name="Grigoriev I.V."/>
            <person name="Szabo L.J."/>
            <person name="Martin F."/>
        </authorList>
    </citation>
    <scope>NUCLEOTIDE SEQUENCE [LARGE SCALE GENOMIC DNA]</scope>
    <source>
        <strain evidence="3">98AG31 / pathotype 3-4-7</strain>
    </source>
</reference>
<dbReference type="Proteomes" id="UP000001072">
    <property type="component" value="Unassembled WGS sequence"/>
</dbReference>
<dbReference type="KEGG" id="mlr:MELLADRAFT_103078"/>
<feature type="compositionally biased region" description="Basic and acidic residues" evidence="1">
    <location>
        <begin position="146"/>
        <end position="171"/>
    </location>
</feature>
<dbReference type="RefSeq" id="XP_007406251.1">
    <property type="nucleotide sequence ID" value="XM_007406189.1"/>
</dbReference>
<dbReference type="InParanoid" id="F4RAH0"/>
<organism evidence="3">
    <name type="scientific">Melampsora larici-populina (strain 98AG31 / pathotype 3-4-7)</name>
    <name type="common">Poplar leaf rust fungus</name>
    <dbReference type="NCBI Taxonomy" id="747676"/>
    <lineage>
        <taxon>Eukaryota</taxon>
        <taxon>Fungi</taxon>
        <taxon>Dikarya</taxon>
        <taxon>Basidiomycota</taxon>
        <taxon>Pucciniomycotina</taxon>
        <taxon>Pucciniomycetes</taxon>
        <taxon>Pucciniales</taxon>
        <taxon>Melampsoraceae</taxon>
        <taxon>Melampsora</taxon>
    </lineage>
</organism>
<feature type="region of interest" description="Disordered" evidence="1">
    <location>
        <begin position="130"/>
        <end position="180"/>
    </location>
</feature>
<keyword evidence="3" id="KW-1185">Reference proteome</keyword>
<dbReference type="HOGENOM" id="CLU_1496543_0_0_1"/>
<protein>
    <submittedName>
        <fullName evidence="2">Uncharacterized protein</fullName>
    </submittedName>
</protein>
<dbReference type="VEuPathDB" id="FungiDB:MELLADRAFT_103078"/>